<proteinExistence type="predicted"/>
<dbReference type="PANTHER" id="PTHR24030">
    <property type="entry name" value="PROTEIN CMSS1"/>
    <property type="match status" value="1"/>
</dbReference>
<keyword evidence="3" id="KW-1185">Reference proteome</keyword>
<dbReference type="PANTHER" id="PTHR24030:SF0">
    <property type="entry name" value="PROTEIN CMSS1"/>
    <property type="match status" value="1"/>
</dbReference>
<dbReference type="EMBL" id="CAKXYY010000005">
    <property type="protein sequence ID" value="CAH2351883.1"/>
    <property type="molecule type" value="Genomic_DNA"/>
</dbReference>
<dbReference type="Proteomes" id="UP000837801">
    <property type="component" value="Unassembled WGS sequence"/>
</dbReference>
<evidence type="ECO:0000313" key="3">
    <source>
        <dbReference type="Proteomes" id="UP000837801"/>
    </source>
</evidence>
<gene>
    <name evidence="2" type="ORF">CLIB1423_05S00540</name>
</gene>
<dbReference type="GO" id="GO:0005634">
    <property type="term" value="C:nucleus"/>
    <property type="evidence" value="ECO:0007669"/>
    <property type="project" value="TreeGrafter"/>
</dbReference>
<evidence type="ECO:0000256" key="1">
    <source>
        <dbReference type="SAM" id="MobiDB-lite"/>
    </source>
</evidence>
<organism evidence="2 3">
    <name type="scientific">[Candida] railenensis</name>
    <dbReference type="NCBI Taxonomy" id="45579"/>
    <lineage>
        <taxon>Eukaryota</taxon>
        <taxon>Fungi</taxon>
        <taxon>Dikarya</taxon>
        <taxon>Ascomycota</taxon>
        <taxon>Saccharomycotina</taxon>
        <taxon>Pichiomycetes</taxon>
        <taxon>Debaryomycetaceae</taxon>
        <taxon>Kurtzmaniella</taxon>
    </lineage>
</organism>
<dbReference type="OrthoDB" id="1929311at2759"/>
<protein>
    <submittedName>
        <fullName evidence="2">Protein Cms1p</fullName>
    </submittedName>
</protein>
<dbReference type="AlphaFoldDB" id="A0A9P0QNA1"/>
<feature type="region of interest" description="Disordered" evidence="1">
    <location>
        <begin position="23"/>
        <end position="71"/>
    </location>
</feature>
<feature type="compositionally biased region" description="Basic residues" evidence="1">
    <location>
        <begin position="52"/>
        <end position="68"/>
    </location>
</feature>
<comment type="caution">
    <text evidence="2">The sequence shown here is derived from an EMBL/GenBank/DDBJ whole genome shotgun (WGS) entry which is preliminary data.</text>
</comment>
<evidence type="ECO:0000313" key="2">
    <source>
        <dbReference type="EMBL" id="CAH2351883.1"/>
    </source>
</evidence>
<sequence length="294" mass="33161">MTRDTFADDLDDGLEYDATLVAESDDEGHLISDSEQVDAPQNERAVEPAATSKKRKAGGSKLQQKKKMKMEMDINQKKNLSLESSPEAITDFVNTRIRHKNPDLSALELAELYFDKSAFRATGDYKETRTLDNLAPFITGKFDNMLPGKKAKKEKKNKKNSKKNQKEETNREVVEAESERKFVALLSMSALRACDIHRATRDLPGSSLKLINKNKIDVDLKLVKTTHSRVLCCTPGRLEKVLTTEDSGLQAEEIKIVILDNSYLDQKCQNIWDIKETLSVLKSLTKSGSKVYLY</sequence>
<dbReference type="InterPro" id="IPR032704">
    <property type="entry name" value="Cms1"/>
</dbReference>
<feature type="compositionally biased region" description="Basic and acidic residues" evidence="1">
    <location>
        <begin position="164"/>
        <end position="173"/>
    </location>
</feature>
<dbReference type="Pfam" id="PF14617">
    <property type="entry name" value="CMS1"/>
    <property type="match status" value="2"/>
</dbReference>
<feature type="compositionally biased region" description="Basic residues" evidence="1">
    <location>
        <begin position="149"/>
        <end position="163"/>
    </location>
</feature>
<accession>A0A9P0QNA1</accession>
<feature type="region of interest" description="Disordered" evidence="1">
    <location>
        <begin position="145"/>
        <end position="173"/>
    </location>
</feature>
<dbReference type="GO" id="GO:0030686">
    <property type="term" value="C:90S preribosome"/>
    <property type="evidence" value="ECO:0007669"/>
    <property type="project" value="TreeGrafter"/>
</dbReference>
<name>A0A9P0QNA1_9ASCO</name>
<reference evidence="2" key="1">
    <citation type="submission" date="2022-03" db="EMBL/GenBank/DDBJ databases">
        <authorList>
            <person name="Legras J.-L."/>
            <person name="Devillers H."/>
            <person name="Grondin C."/>
        </authorList>
    </citation>
    <scope>NUCLEOTIDE SEQUENCE</scope>
    <source>
        <strain evidence="2">CLIB 1423</strain>
    </source>
</reference>